<dbReference type="WBParaSite" id="nRc.2.0.1.t14584-RA">
    <property type="protein sequence ID" value="nRc.2.0.1.t14584-RA"/>
    <property type="gene ID" value="nRc.2.0.1.g14584"/>
</dbReference>
<keyword evidence="1" id="KW-1185">Reference proteome</keyword>
<name>A0A915IL31_ROMCU</name>
<proteinExistence type="predicted"/>
<dbReference type="AlphaFoldDB" id="A0A915IL31"/>
<dbReference type="Proteomes" id="UP000887565">
    <property type="component" value="Unplaced"/>
</dbReference>
<organism evidence="1 2">
    <name type="scientific">Romanomermis culicivorax</name>
    <name type="common">Nematode worm</name>
    <dbReference type="NCBI Taxonomy" id="13658"/>
    <lineage>
        <taxon>Eukaryota</taxon>
        <taxon>Metazoa</taxon>
        <taxon>Ecdysozoa</taxon>
        <taxon>Nematoda</taxon>
        <taxon>Enoplea</taxon>
        <taxon>Dorylaimia</taxon>
        <taxon>Mermithida</taxon>
        <taxon>Mermithoidea</taxon>
        <taxon>Mermithidae</taxon>
        <taxon>Romanomermis</taxon>
    </lineage>
</organism>
<evidence type="ECO:0000313" key="1">
    <source>
        <dbReference type="Proteomes" id="UP000887565"/>
    </source>
</evidence>
<reference evidence="2" key="1">
    <citation type="submission" date="2022-11" db="UniProtKB">
        <authorList>
            <consortium name="WormBaseParasite"/>
        </authorList>
    </citation>
    <scope>IDENTIFICATION</scope>
</reference>
<protein>
    <submittedName>
        <fullName evidence="2">Uncharacterized protein</fullName>
    </submittedName>
</protein>
<sequence length="120" mass="13270">MKDKITGEACQKVARPVADPKETNLCKEIPIPMIETHSFLLPTTYSKENQEGYSKMTNVTLTGEWYKSSCAIDFGGSLSKVDTPFTSLVSTDKIEIIARSRDISANGTMSILFEQLEVVC</sequence>
<evidence type="ECO:0000313" key="2">
    <source>
        <dbReference type="WBParaSite" id="nRc.2.0.1.t14584-RA"/>
    </source>
</evidence>
<accession>A0A915IL31</accession>